<reference evidence="2" key="1">
    <citation type="journal article" date="2019" name="Int. J. Syst. Evol. Microbiol.">
        <title>The Global Catalogue of Microorganisms (GCM) 10K type strain sequencing project: providing services to taxonomists for standard genome sequencing and annotation.</title>
        <authorList>
            <consortium name="The Broad Institute Genomics Platform"/>
            <consortium name="The Broad Institute Genome Sequencing Center for Infectious Disease"/>
            <person name="Wu L."/>
            <person name="Ma J."/>
        </authorList>
    </citation>
    <scope>NUCLEOTIDE SEQUENCE [LARGE SCALE GENOMIC DNA]</scope>
    <source>
        <strain evidence="2">CGMCC 1.18578</strain>
    </source>
</reference>
<gene>
    <name evidence="1" type="ORF">ACFPQ4_06370</name>
</gene>
<dbReference type="EMBL" id="JBHSNC010000019">
    <property type="protein sequence ID" value="MFC5529075.1"/>
    <property type="molecule type" value="Genomic_DNA"/>
</dbReference>
<evidence type="ECO:0000313" key="2">
    <source>
        <dbReference type="Proteomes" id="UP001596108"/>
    </source>
</evidence>
<proteinExistence type="predicted"/>
<evidence type="ECO:0000313" key="1">
    <source>
        <dbReference type="EMBL" id="MFC5529075.1"/>
    </source>
</evidence>
<dbReference type="Pfam" id="PF24704">
    <property type="entry name" value="DUF7667"/>
    <property type="match status" value="1"/>
</dbReference>
<sequence length="80" mass="9371">MGMLPVYERMAELRIIQRRKKLTDAEQRELEHCLDLNADYCYRLAQLYNLSLVASITEDSDWQHELCREIEKMGGRVPGG</sequence>
<dbReference type="InterPro" id="IPR056084">
    <property type="entry name" value="DUF7667"/>
</dbReference>
<accession>A0ABW0QY83</accession>
<comment type="caution">
    <text evidence="1">The sequence shown here is derived from an EMBL/GenBank/DDBJ whole genome shotgun (WGS) entry which is preliminary data.</text>
</comment>
<dbReference type="Proteomes" id="UP001596108">
    <property type="component" value="Unassembled WGS sequence"/>
</dbReference>
<protein>
    <submittedName>
        <fullName evidence="1">Uncharacterized protein</fullName>
    </submittedName>
</protein>
<dbReference type="RefSeq" id="WP_378110944.1">
    <property type="nucleotide sequence ID" value="NZ_JBHSNC010000019.1"/>
</dbReference>
<organism evidence="1 2">
    <name type="scientific">Cohnella yongneupensis</name>
    <dbReference type="NCBI Taxonomy" id="425006"/>
    <lineage>
        <taxon>Bacteria</taxon>
        <taxon>Bacillati</taxon>
        <taxon>Bacillota</taxon>
        <taxon>Bacilli</taxon>
        <taxon>Bacillales</taxon>
        <taxon>Paenibacillaceae</taxon>
        <taxon>Cohnella</taxon>
    </lineage>
</organism>
<name>A0ABW0QY83_9BACL</name>
<keyword evidence="2" id="KW-1185">Reference proteome</keyword>